<dbReference type="AlphaFoldDB" id="A9NXF1"/>
<proteinExistence type="evidence at transcript level"/>
<evidence type="ECO:0000313" key="2">
    <source>
        <dbReference type="EMBL" id="ABK25312.1"/>
    </source>
</evidence>
<name>A9NXF1_PICSI</name>
<protein>
    <submittedName>
        <fullName evidence="2">Uncharacterized protein</fullName>
    </submittedName>
</protein>
<accession>A9NXF1</accession>
<evidence type="ECO:0000256" key="1">
    <source>
        <dbReference type="SAM" id="MobiDB-lite"/>
    </source>
</evidence>
<organism evidence="2">
    <name type="scientific">Picea sitchensis</name>
    <name type="common">Sitka spruce</name>
    <name type="synonym">Pinus sitchensis</name>
    <dbReference type="NCBI Taxonomy" id="3332"/>
    <lineage>
        <taxon>Eukaryota</taxon>
        <taxon>Viridiplantae</taxon>
        <taxon>Streptophyta</taxon>
        <taxon>Embryophyta</taxon>
        <taxon>Tracheophyta</taxon>
        <taxon>Spermatophyta</taxon>
        <taxon>Pinopsida</taxon>
        <taxon>Pinidae</taxon>
        <taxon>Conifers I</taxon>
        <taxon>Pinales</taxon>
        <taxon>Pinaceae</taxon>
        <taxon>Picea</taxon>
    </lineage>
</organism>
<feature type="compositionally biased region" description="Polar residues" evidence="1">
    <location>
        <begin position="1"/>
        <end position="19"/>
    </location>
</feature>
<feature type="region of interest" description="Disordered" evidence="1">
    <location>
        <begin position="1"/>
        <end position="23"/>
    </location>
</feature>
<sequence length="44" mass="4888">MLGSLQTESRSIKSSTGSASPGHCRLRSRARFHLFCPRSLPYHA</sequence>
<dbReference type="EMBL" id="EF086023">
    <property type="protein sequence ID" value="ABK25312.1"/>
    <property type="molecule type" value="mRNA"/>
</dbReference>
<reference evidence="2" key="1">
    <citation type="journal article" date="2008" name="BMC Genomics">
        <title>A conifer genomics resource of 200,000 spruce (Picea spp.) ESTs and 6,464 high-quality, sequence-finished full-length cDNAs for Sitka spruce (Picea sitchensis).</title>
        <authorList>
            <person name="Ralph S.G."/>
            <person name="Chun H.J."/>
            <person name="Kolosova N."/>
            <person name="Cooper D."/>
            <person name="Oddy C."/>
            <person name="Ritland C.E."/>
            <person name="Kirkpatrick R."/>
            <person name="Moore R."/>
            <person name="Barber S."/>
            <person name="Holt R.A."/>
            <person name="Jones S.J."/>
            <person name="Marra M.A."/>
            <person name="Douglas C.J."/>
            <person name="Ritland K."/>
            <person name="Bohlmann J."/>
        </authorList>
    </citation>
    <scope>NUCLEOTIDE SEQUENCE</scope>
    <source>
        <tissue evidence="2">Bark</tissue>
    </source>
</reference>